<accession>A0ABP7LAH2</accession>
<dbReference type="SUPFAM" id="SSF53756">
    <property type="entry name" value="UDP-Glycosyltransferase/glycogen phosphorylase"/>
    <property type="match status" value="1"/>
</dbReference>
<keyword evidence="2" id="KW-1185">Reference proteome</keyword>
<proteinExistence type="predicted"/>
<dbReference type="EMBL" id="BAABCN010000018">
    <property type="protein sequence ID" value="GAA3895979.1"/>
    <property type="molecule type" value="Genomic_DNA"/>
</dbReference>
<evidence type="ECO:0000313" key="2">
    <source>
        <dbReference type="Proteomes" id="UP001501803"/>
    </source>
</evidence>
<organism evidence="1 2">
    <name type="scientific">Leifsonia kafniensis</name>
    <dbReference type="NCBI Taxonomy" id="475957"/>
    <lineage>
        <taxon>Bacteria</taxon>
        <taxon>Bacillati</taxon>
        <taxon>Actinomycetota</taxon>
        <taxon>Actinomycetes</taxon>
        <taxon>Micrococcales</taxon>
        <taxon>Microbacteriaceae</taxon>
        <taxon>Leifsonia</taxon>
    </lineage>
</organism>
<gene>
    <name evidence="1" type="ORF">GCM10022381_41850</name>
</gene>
<dbReference type="Gene3D" id="3.40.50.2000">
    <property type="entry name" value="Glycogen Phosphorylase B"/>
    <property type="match status" value="2"/>
</dbReference>
<evidence type="ECO:0000313" key="1">
    <source>
        <dbReference type="EMBL" id="GAA3895979.1"/>
    </source>
</evidence>
<reference evidence="2" key="1">
    <citation type="journal article" date="2019" name="Int. J. Syst. Evol. Microbiol.">
        <title>The Global Catalogue of Microorganisms (GCM) 10K type strain sequencing project: providing services to taxonomists for standard genome sequencing and annotation.</title>
        <authorList>
            <consortium name="The Broad Institute Genomics Platform"/>
            <consortium name="The Broad Institute Genome Sequencing Center for Infectious Disease"/>
            <person name="Wu L."/>
            <person name="Ma J."/>
        </authorList>
    </citation>
    <scope>NUCLEOTIDE SEQUENCE [LARGE SCALE GENOMIC DNA]</scope>
    <source>
        <strain evidence="2">JCM 17021</strain>
    </source>
</reference>
<dbReference type="Proteomes" id="UP001501803">
    <property type="component" value="Unassembled WGS sequence"/>
</dbReference>
<comment type="caution">
    <text evidence="1">The sequence shown here is derived from an EMBL/GenBank/DDBJ whole genome shotgun (WGS) entry which is preliminary data.</text>
</comment>
<sequence>MRGTIDSGRSRGPGCAERPVSHARMALSNTSRIRVLEATKAPDGTTRYIDQIVTDADPRIEFSYLSISRLFSFKYDVLHIHWPEVLIRGRNKRTSLIKSAAILAVFTVLGWKRVPIVRTLHNQGPHEPGSSIDRAVLRFIDKKTDYFVTINEITEIPRGVGKYIPHGHYRDRFAHMPRSNPERGRLLSAGLIRPYKGIEDLLVTFEGLADAQARLRIVGSPTAELRDVVESAVNRDPRISALLEFVPDVILVDEVSRAELVCLPYRDLHNSGMLLVALSLDRPVLVPDTPTTRLLASEVGSGWVHFFHGEFTTDSLLEAFAALRSAGRSSRPDMTHRDWPRVARLYGSAFDEALAAVRNGRRADR</sequence>
<protein>
    <submittedName>
        <fullName evidence="1">GDP-mannose--glycolipid 4-beta-D-mannosyltransferase</fullName>
    </submittedName>
</protein>
<name>A0ABP7LAH2_9MICO</name>